<evidence type="ECO:0000313" key="3">
    <source>
        <dbReference type="Proteomes" id="UP001215598"/>
    </source>
</evidence>
<proteinExistence type="predicted"/>
<evidence type="ECO:0000256" key="1">
    <source>
        <dbReference type="SAM" id="SignalP"/>
    </source>
</evidence>
<dbReference type="EMBL" id="JARKIB010000138">
    <property type="protein sequence ID" value="KAJ7733496.1"/>
    <property type="molecule type" value="Genomic_DNA"/>
</dbReference>
<gene>
    <name evidence="2" type="ORF">B0H16DRAFT_1579543</name>
</gene>
<name>A0AAD7I3T7_9AGAR</name>
<reference evidence="2" key="1">
    <citation type="submission" date="2023-03" db="EMBL/GenBank/DDBJ databases">
        <title>Massive genome expansion in bonnet fungi (Mycena s.s.) driven by repeated elements and novel gene families across ecological guilds.</title>
        <authorList>
            <consortium name="Lawrence Berkeley National Laboratory"/>
            <person name="Harder C.B."/>
            <person name="Miyauchi S."/>
            <person name="Viragh M."/>
            <person name="Kuo A."/>
            <person name="Thoen E."/>
            <person name="Andreopoulos B."/>
            <person name="Lu D."/>
            <person name="Skrede I."/>
            <person name="Drula E."/>
            <person name="Henrissat B."/>
            <person name="Morin E."/>
            <person name="Kohler A."/>
            <person name="Barry K."/>
            <person name="LaButti K."/>
            <person name="Morin E."/>
            <person name="Salamov A."/>
            <person name="Lipzen A."/>
            <person name="Mereny Z."/>
            <person name="Hegedus B."/>
            <person name="Baldrian P."/>
            <person name="Stursova M."/>
            <person name="Weitz H."/>
            <person name="Taylor A."/>
            <person name="Grigoriev I.V."/>
            <person name="Nagy L.G."/>
            <person name="Martin F."/>
            <person name="Kauserud H."/>
        </authorList>
    </citation>
    <scope>NUCLEOTIDE SEQUENCE</scope>
    <source>
        <strain evidence="2">CBHHK182m</strain>
    </source>
</reference>
<protein>
    <submittedName>
        <fullName evidence="2">Uncharacterized protein</fullName>
    </submittedName>
</protein>
<keyword evidence="1" id="KW-0732">Signal</keyword>
<evidence type="ECO:0000313" key="2">
    <source>
        <dbReference type="EMBL" id="KAJ7733496.1"/>
    </source>
</evidence>
<accession>A0AAD7I3T7</accession>
<feature type="chain" id="PRO_5041937362" evidence="1">
    <location>
        <begin position="26"/>
        <end position="80"/>
    </location>
</feature>
<feature type="signal peptide" evidence="1">
    <location>
        <begin position="1"/>
        <end position="25"/>
    </location>
</feature>
<dbReference type="Proteomes" id="UP001215598">
    <property type="component" value="Unassembled WGS sequence"/>
</dbReference>
<comment type="caution">
    <text evidence="2">The sequence shown here is derived from an EMBL/GenBank/DDBJ whole genome shotgun (WGS) entry which is preliminary data.</text>
</comment>
<organism evidence="2 3">
    <name type="scientific">Mycena metata</name>
    <dbReference type="NCBI Taxonomy" id="1033252"/>
    <lineage>
        <taxon>Eukaryota</taxon>
        <taxon>Fungi</taxon>
        <taxon>Dikarya</taxon>
        <taxon>Basidiomycota</taxon>
        <taxon>Agaricomycotina</taxon>
        <taxon>Agaricomycetes</taxon>
        <taxon>Agaricomycetidae</taxon>
        <taxon>Agaricales</taxon>
        <taxon>Marasmiineae</taxon>
        <taxon>Mycenaceae</taxon>
        <taxon>Mycena</taxon>
    </lineage>
</organism>
<keyword evidence="3" id="KW-1185">Reference proteome</keyword>
<dbReference type="AlphaFoldDB" id="A0AAD7I3T7"/>
<sequence>MALRFSTVAAAVLSALASTSQTVFTSPPIPATDSTQNFAPVGTLDVLSHTAFTTLAHPEFPNYGVRIKKSNFCDEGVGAY</sequence>